<organism evidence="3 4">
    <name type="scientific">Sphaerisporangium melleum</name>
    <dbReference type="NCBI Taxonomy" id="321316"/>
    <lineage>
        <taxon>Bacteria</taxon>
        <taxon>Bacillati</taxon>
        <taxon>Actinomycetota</taxon>
        <taxon>Actinomycetes</taxon>
        <taxon>Streptosporangiales</taxon>
        <taxon>Streptosporangiaceae</taxon>
        <taxon>Sphaerisporangium</taxon>
    </lineage>
</organism>
<feature type="compositionally biased region" description="Pro residues" evidence="1">
    <location>
        <begin position="283"/>
        <end position="306"/>
    </location>
</feature>
<keyword evidence="2" id="KW-0812">Transmembrane</keyword>
<sequence>MDRDGNPRSPDEDPLKQTGPFDIDWTGEPESPRGDLLSDGWAAGHEPAHGDDHPRAEHPEHSEFEPGRSPDATALQEGYDPDGPEHYGEGYPADDYERPEGYARPDEEGWAPDGEHDPEGEERRGFLGSGWTGEDDAEEEKRSKNKGLILAMVAIVVLAVAGGWIVSSSVGSKPEAACAAPANCSPAGEKLPETVESPAADPSGEATGPAATPEETLTGSPTPSASPSTTPTVASRPQTSEEPSTRPSPTRTRHSSAPPTPRSSDTPQQQPENPRVQDDEPSDPPSSSAPPPPPPSTQAPPPPAPTPERNNGGLLDWLF</sequence>
<evidence type="ECO:0000256" key="2">
    <source>
        <dbReference type="SAM" id="Phobius"/>
    </source>
</evidence>
<evidence type="ECO:0000313" key="3">
    <source>
        <dbReference type="EMBL" id="GGL00672.1"/>
    </source>
</evidence>
<accession>A0A917VP20</accession>
<evidence type="ECO:0000313" key="4">
    <source>
        <dbReference type="Proteomes" id="UP000645217"/>
    </source>
</evidence>
<feature type="compositionally biased region" description="Basic and acidic residues" evidence="1">
    <location>
        <begin position="1"/>
        <end position="15"/>
    </location>
</feature>
<feature type="compositionally biased region" description="Polar residues" evidence="1">
    <location>
        <begin position="262"/>
        <end position="272"/>
    </location>
</feature>
<feature type="compositionally biased region" description="Basic and acidic residues" evidence="1">
    <location>
        <begin position="46"/>
        <end position="68"/>
    </location>
</feature>
<dbReference type="EMBL" id="BMNT01000028">
    <property type="protein sequence ID" value="GGL00672.1"/>
    <property type="molecule type" value="Genomic_DNA"/>
</dbReference>
<reference evidence="3" key="2">
    <citation type="submission" date="2020-09" db="EMBL/GenBank/DDBJ databases">
        <authorList>
            <person name="Sun Q."/>
            <person name="Ohkuma M."/>
        </authorList>
    </citation>
    <scope>NUCLEOTIDE SEQUENCE</scope>
    <source>
        <strain evidence="3">JCM 13064</strain>
    </source>
</reference>
<feature type="compositionally biased region" description="Polar residues" evidence="1">
    <location>
        <begin position="238"/>
        <end position="250"/>
    </location>
</feature>
<proteinExistence type="predicted"/>
<dbReference type="RefSeq" id="WP_189165326.1">
    <property type="nucleotide sequence ID" value="NZ_BMNT01000028.1"/>
</dbReference>
<dbReference type="Proteomes" id="UP000645217">
    <property type="component" value="Unassembled WGS sequence"/>
</dbReference>
<feature type="transmembrane region" description="Helical" evidence="2">
    <location>
        <begin position="148"/>
        <end position="166"/>
    </location>
</feature>
<feature type="region of interest" description="Disordered" evidence="1">
    <location>
        <begin position="171"/>
        <end position="319"/>
    </location>
</feature>
<name>A0A917VP20_9ACTN</name>
<gene>
    <name evidence="3" type="ORF">GCM10007964_48410</name>
</gene>
<feature type="compositionally biased region" description="Basic and acidic residues" evidence="1">
    <location>
        <begin position="95"/>
        <end position="125"/>
    </location>
</feature>
<protein>
    <submittedName>
        <fullName evidence="3">Uncharacterized protein</fullName>
    </submittedName>
</protein>
<feature type="region of interest" description="Disordered" evidence="1">
    <location>
        <begin position="1"/>
        <end position="146"/>
    </location>
</feature>
<evidence type="ECO:0000256" key="1">
    <source>
        <dbReference type="SAM" id="MobiDB-lite"/>
    </source>
</evidence>
<keyword evidence="4" id="KW-1185">Reference proteome</keyword>
<reference evidence="3" key="1">
    <citation type="journal article" date="2014" name="Int. J. Syst. Evol. Microbiol.">
        <title>Complete genome sequence of Corynebacterium casei LMG S-19264T (=DSM 44701T), isolated from a smear-ripened cheese.</title>
        <authorList>
            <consortium name="US DOE Joint Genome Institute (JGI-PGF)"/>
            <person name="Walter F."/>
            <person name="Albersmeier A."/>
            <person name="Kalinowski J."/>
            <person name="Ruckert C."/>
        </authorList>
    </citation>
    <scope>NUCLEOTIDE SEQUENCE</scope>
    <source>
        <strain evidence="3">JCM 13064</strain>
    </source>
</reference>
<comment type="caution">
    <text evidence="3">The sequence shown here is derived from an EMBL/GenBank/DDBJ whole genome shotgun (WGS) entry which is preliminary data.</text>
</comment>
<dbReference type="AlphaFoldDB" id="A0A917VP20"/>
<keyword evidence="2" id="KW-1133">Transmembrane helix</keyword>
<feature type="compositionally biased region" description="Low complexity" evidence="1">
    <location>
        <begin position="218"/>
        <end position="237"/>
    </location>
</feature>
<keyword evidence="2" id="KW-0472">Membrane</keyword>
<feature type="compositionally biased region" description="Low complexity" evidence="1">
    <location>
        <begin position="176"/>
        <end position="187"/>
    </location>
</feature>